<dbReference type="GO" id="GO:0016874">
    <property type="term" value="F:ligase activity"/>
    <property type="evidence" value="ECO:0007669"/>
    <property type="project" value="UniProtKB-KW"/>
</dbReference>
<dbReference type="AlphaFoldDB" id="A0A2M9ZQK3"/>
<dbReference type="PANTHER" id="PTHR43585">
    <property type="entry name" value="FUMIPYRROLE BIOSYNTHESIS PROTEIN C"/>
    <property type="match status" value="1"/>
</dbReference>
<evidence type="ECO:0000256" key="4">
    <source>
        <dbReference type="PROSITE-ProRule" id="PRU00409"/>
    </source>
</evidence>
<dbReference type="OrthoDB" id="337301at2"/>
<gene>
    <name evidence="6" type="ORF">CH360_05260</name>
    <name evidence="7" type="ORF">CH373_04840</name>
</gene>
<proteinExistence type="predicted"/>
<reference evidence="8 9" key="1">
    <citation type="submission" date="2017-07" db="EMBL/GenBank/DDBJ databases">
        <title>Leptospira spp. isolated from tropical soils.</title>
        <authorList>
            <person name="Thibeaux R."/>
            <person name="Iraola G."/>
            <person name="Ferres I."/>
            <person name="Bierque E."/>
            <person name="Girault D."/>
            <person name="Soupe-Gilbert M.-E."/>
            <person name="Picardeau M."/>
            <person name="Goarant C."/>
        </authorList>
    </citation>
    <scope>NUCLEOTIDE SEQUENCE [LARGE SCALE GENOMIC DNA]</scope>
    <source>
        <strain evidence="7 9">FH1-B-B1</strain>
        <strain evidence="6 8">FH1-B-C1</strain>
    </source>
</reference>
<keyword evidence="2 4" id="KW-0547">Nucleotide-binding</keyword>
<dbReference type="PROSITE" id="PS51257">
    <property type="entry name" value="PROKAR_LIPOPROTEIN"/>
    <property type="match status" value="1"/>
</dbReference>
<dbReference type="SUPFAM" id="SSF56059">
    <property type="entry name" value="Glutathione synthetase ATP-binding domain-like"/>
    <property type="match status" value="1"/>
</dbReference>
<evidence type="ECO:0000313" key="8">
    <source>
        <dbReference type="Proteomes" id="UP000231962"/>
    </source>
</evidence>
<evidence type="ECO:0000313" key="7">
    <source>
        <dbReference type="EMBL" id="PJZ74239.1"/>
    </source>
</evidence>
<dbReference type="Gene3D" id="3.40.50.20">
    <property type="match status" value="1"/>
</dbReference>
<dbReference type="PROSITE" id="PS50975">
    <property type="entry name" value="ATP_GRASP"/>
    <property type="match status" value="1"/>
</dbReference>
<accession>A0A2M9ZQK3</accession>
<feature type="domain" description="ATP-grasp" evidence="5">
    <location>
        <begin position="114"/>
        <end position="329"/>
    </location>
</feature>
<dbReference type="Pfam" id="PF13535">
    <property type="entry name" value="ATP-grasp_4"/>
    <property type="match status" value="1"/>
</dbReference>
<protein>
    <submittedName>
        <fullName evidence="7">Biotin carboxylase</fullName>
    </submittedName>
</protein>
<dbReference type="RefSeq" id="WP_100712972.1">
    <property type="nucleotide sequence ID" value="NZ_NPDY01000003.1"/>
</dbReference>
<evidence type="ECO:0000313" key="6">
    <source>
        <dbReference type="EMBL" id="PJZ70403.1"/>
    </source>
</evidence>
<dbReference type="InterPro" id="IPR011761">
    <property type="entry name" value="ATP-grasp"/>
</dbReference>
<dbReference type="GO" id="GO:0046872">
    <property type="term" value="F:metal ion binding"/>
    <property type="evidence" value="ECO:0007669"/>
    <property type="project" value="InterPro"/>
</dbReference>
<keyword evidence="8" id="KW-1185">Reference proteome</keyword>
<sequence length="430" mass="47711">MKRKGYFLSIGAGQNQLPLIQACLGIGLEVIAVDRNDTAPGFASASLRILESTHEYRKIYKAVSESPLHTPVLGIGTRSFGKATYSTAFLAEKLKLRYASIDSVHTFSDKKILKEVCGKKGIKTPKEIPWTELNAKKKSFPYPWIAKPSQGSGKHGVRLIKSDEDASKFFSSVTHSSHKQSAKGVIKKKVPAKKAGNTKQELPKESWVLEEYITGIECTVLGLVDSHNFHLVGITLNDLTEFPPFLEISHRLPFSHPELIGEIKMLCSAITKLTGLKNCPFVAEFRIDREGELFLLEASPEVGGEHLADVLVPGYYGYDYFANLVKLLIGAEFTPPTSLLKVSRHKKAQIHFEVPPKGISILKSNAQFVLDSHETVLYENNLKDPGSRLDTNSGNECRTKVIGIRSDSNISEEVWNKSVSARMRAEFDVR</sequence>
<keyword evidence="3 4" id="KW-0067">ATP-binding</keyword>
<organism evidence="7 9">
    <name type="scientific">Leptospira perolatii</name>
    <dbReference type="NCBI Taxonomy" id="2023191"/>
    <lineage>
        <taxon>Bacteria</taxon>
        <taxon>Pseudomonadati</taxon>
        <taxon>Spirochaetota</taxon>
        <taxon>Spirochaetia</taxon>
        <taxon>Leptospirales</taxon>
        <taxon>Leptospiraceae</taxon>
        <taxon>Leptospira</taxon>
    </lineage>
</organism>
<comment type="caution">
    <text evidence="7">The sequence shown here is derived from an EMBL/GenBank/DDBJ whole genome shotgun (WGS) entry which is preliminary data.</text>
</comment>
<evidence type="ECO:0000256" key="2">
    <source>
        <dbReference type="ARBA" id="ARBA00022741"/>
    </source>
</evidence>
<keyword evidence="1" id="KW-0436">Ligase</keyword>
<name>A0A2M9ZQK3_9LEPT</name>
<dbReference type="Proteomes" id="UP000231962">
    <property type="component" value="Unassembled WGS sequence"/>
</dbReference>
<dbReference type="InterPro" id="IPR052032">
    <property type="entry name" value="ATP-dep_AA_Ligase"/>
</dbReference>
<dbReference type="EMBL" id="NPDZ01000002">
    <property type="protein sequence ID" value="PJZ74239.1"/>
    <property type="molecule type" value="Genomic_DNA"/>
</dbReference>
<dbReference type="GO" id="GO:0005524">
    <property type="term" value="F:ATP binding"/>
    <property type="evidence" value="ECO:0007669"/>
    <property type="project" value="UniProtKB-UniRule"/>
</dbReference>
<evidence type="ECO:0000256" key="1">
    <source>
        <dbReference type="ARBA" id="ARBA00022598"/>
    </source>
</evidence>
<dbReference type="Gene3D" id="3.30.470.20">
    <property type="entry name" value="ATP-grasp fold, B domain"/>
    <property type="match status" value="1"/>
</dbReference>
<dbReference type="PANTHER" id="PTHR43585:SF2">
    <property type="entry name" value="ATP-GRASP ENZYME FSQD"/>
    <property type="match status" value="1"/>
</dbReference>
<evidence type="ECO:0000313" key="9">
    <source>
        <dbReference type="Proteomes" id="UP000231990"/>
    </source>
</evidence>
<evidence type="ECO:0000256" key="3">
    <source>
        <dbReference type="ARBA" id="ARBA00022840"/>
    </source>
</evidence>
<dbReference type="Proteomes" id="UP000231990">
    <property type="component" value="Unassembled WGS sequence"/>
</dbReference>
<evidence type="ECO:0000259" key="5">
    <source>
        <dbReference type="PROSITE" id="PS50975"/>
    </source>
</evidence>
<dbReference type="EMBL" id="NPDY01000003">
    <property type="protein sequence ID" value="PJZ70403.1"/>
    <property type="molecule type" value="Genomic_DNA"/>
</dbReference>